<dbReference type="STRING" id="32473.ENSXCOP00000025307"/>
<dbReference type="AlphaFoldDB" id="A0A3B5MVG9"/>
<dbReference type="Ensembl" id="ENSXCOT00000025613.1">
    <property type="protein sequence ID" value="ENSXCOP00000025307.1"/>
    <property type="gene ID" value="ENSXCOG00000018894.1"/>
</dbReference>
<dbReference type="GO" id="GO:0032039">
    <property type="term" value="C:integrator complex"/>
    <property type="evidence" value="ECO:0007669"/>
    <property type="project" value="TreeGrafter"/>
</dbReference>
<reference evidence="7" key="1">
    <citation type="submission" date="2025-08" db="UniProtKB">
        <authorList>
            <consortium name="Ensembl"/>
        </authorList>
    </citation>
    <scope>IDENTIFICATION</scope>
</reference>
<protein>
    <recommendedName>
        <fullName evidence="6">INTS8 TPR repeats domain-containing protein</fullName>
    </recommendedName>
</protein>
<keyword evidence="8" id="KW-1185">Reference proteome</keyword>
<dbReference type="GO" id="GO:0034472">
    <property type="term" value="P:snRNA 3'-end processing"/>
    <property type="evidence" value="ECO:0007669"/>
    <property type="project" value="InterPro"/>
</dbReference>
<dbReference type="Pfam" id="PF25756">
    <property type="entry name" value="TPR_INTS8"/>
    <property type="match status" value="1"/>
</dbReference>
<evidence type="ECO:0000259" key="6">
    <source>
        <dbReference type="Pfam" id="PF25756"/>
    </source>
</evidence>
<proteinExistence type="inferred from homology"/>
<organism evidence="7 8">
    <name type="scientific">Xiphophorus couchianus</name>
    <name type="common">Monterrey platyfish</name>
    <dbReference type="NCBI Taxonomy" id="32473"/>
    <lineage>
        <taxon>Eukaryota</taxon>
        <taxon>Metazoa</taxon>
        <taxon>Chordata</taxon>
        <taxon>Craniata</taxon>
        <taxon>Vertebrata</taxon>
        <taxon>Euteleostomi</taxon>
        <taxon>Actinopterygii</taxon>
        <taxon>Neopterygii</taxon>
        <taxon>Teleostei</taxon>
        <taxon>Neoteleostei</taxon>
        <taxon>Acanthomorphata</taxon>
        <taxon>Ovalentaria</taxon>
        <taxon>Atherinomorphae</taxon>
        <taxon>Cyprinodontiformes</taxon>
        <taxon>Poeciliidae</taxon>
        <taxon>Poeciliinae</taxon>
        <taxon>Xiphophorus</taxon>
    </lineage>
</organism>
<dbReference type="GO" id="GO:0005694">
    <property type="term" value="C:chromosome"/>
    <property type="evidence" value="ECO:0007669"/>
    <property type="project" value="UniProtKB-SubCell"/>
</dbReference>
<dbReference type="GeneTree" id="ENSGT00390000007597"/>
<dbReference type="PANTHER" id="PTHR13350:SF1">
    <property type="entry name" value="INTEGRATOR COMPLEX SUBUNIT 8"/>
    <property type="match status" value="1"/>
</dbReference>
<sequence length="375" mass="42285">TAAFLRTLCENLEDRVLVLTVTSHPLFLELLRDDDRKVLMEQTRKKGGVNLSAKPLPSFYDIPASASVNVGQLEQQLIRALDPRRIRQILIELHGLAERPFWRVNGKWEVPPDYVGAVLAIKDGLTRDLVYILTAKALHCISIKDFGPARQLFAACLELVTEFSPKLRQVMLNETLLLDVRAHEAAAADGSRERPPPDLVSRVRGYLEMRIHDVPLRQVIGEECVAFMLNWRENDYLTLQVPPSLVMNNPYIKLGQLLASTCKELPGPKESRRTAKELWEVVVQICSVSVQHKRSSDGRLGLIKQRESSLGILQRSKFITFIKKLREPLVLTTLISLFVRLHSIVRDDIVNEVTAEHLSICRQPAVGNLQSATCG</sequence>
<name>A0A3B5MVG9_9TELE</name>
<evidence type="ECO:0000256" key="5">
    <source>
        <dbReference type="ARBA" id="ARBA00023242"/>
    </source>
</evidence>
<evidence type="ECO:0000256" key="2">
    <source>
        <dbReference type="ARBA" id="ARBA00004286"/>
    </source>
</evidence>
<feature type="domain" description="INTS8 TPR repeats" evidence="6">
    <location>
        <begin position="67"/>
        <end position="360"/>
    </location>
</feature>
<evidence type="ECO:0000313" key="8">
    <source>
        <dbReference type="Proteomes" id="UP000261380"/>
    </source>
</evidence>
<evidence type="ECO:0000313" key="7">
    <source>
        <dbReference type="Ensembl" id="ENSXCOP00000025307.1"/>
    </source>
</evidence>
<comment type="similarity">
    <text evidence="3">Belongs to the Integrator subunit 8 family.</text>
</comment>
<evidence type="ECO:0000256" key="4">
    <source>
        <dbReference type="ARBA" id="ARBA00022454"/>
    </source>
</evidence>
<dbReference type="InterPro" id="IPR057980">
    <property type="entry name" value="TPR_INTS8"/>
</dbReference>
<accession>A0A3B5MVG9</accession>
<keyword evidence="5" id="KW-0539">Nucleus</keyword>
<keyword evidence="4" id="KW-0158">Chromosome</keyword>
<evidence type="ECO:0000256" key="3">
    <source>
        <dbReference type="ARBA" id="ARBA00007147"/>
    </source>
</evidence>
<dbReference type="InterPro" id="IPR038751">
    <property type="entry name" value="INTS8"/>
</dbReference>
<reference evidence="7" key="2">
    <citation type="submission" date="2025-09" db="UniProtKB">
        <authorList>
            <consortium name="Ensembl"/>
        </authorList>
    </citation>
    <scope>IDENTIFICATION</scope>
</reference>
<comment type="subcellular location">
    <subcellularLocation>
        <location evidence="2">Chromosome</location>
    </subcellularLocation>
    <subcellularLocation>
        <location evidence="1">Nucleus</location>
    </subcellularLocation>
</comment>
<dbReference type="Proteomes" id="UP000261380">
    <property type="component" value="Unplaced"/>
</dbReference>
<evidence type="ECO:0000256" key="1">
    <source>
        <dbReference type="ARBA" id="ARBA00004123"/>
    </source>
</evidence>
<dbReference type="PANTHER" id="PTHR13350">
    <property type="entry name" value="INTEGRATOR COMPLEX SUBUNIT 8"/>
    <property type="match status" value="1"/>
</dbReference>